<feature type="chain" id="PRO_5046468172" evidence="1">
    <location>
        <begin position="21"/>
        <end position="169"/>
    </location>
</feature>
<accession>A0ABT3J894</accession>
<protein>
    <submittedName>
        <fullName evidence="3">Thermonuclease family protein</fullName>
    </submittedName>
</protein>
<organism evidence="3 4">
    <name type="scientific">Defluviimonas salinarum</name>
    <dbReference type="NCBI Taxonomy" id="2992147"/>
    <lineage>
        <taxon>Bacteria</taxon>
        <taxon>Pseudomonadati</taxon>
        <taxon>Pseudomonadota</taxon>
        <taxon>Alphaproteobacteria</taxon>
        <taxon>Rhodobacterales</taxon>
        <taxon>Paracoccaceae</taxon>
        <taxon>Albidovulum</taxon>
    </lineage>
</organism>
<dbReference type="Pfam" id="PF00565">
    <property type="entry name" value="SNase"/>
    <property type="match status" value="1"/>
</dbReference>
<dbReference type="InterPro" id="IPR035437">
    <property type="entry name" value="SNase_OB-fold_sf"/>
</dbReference>
<dbReference type="SMART" id="SM00318">
    <property type="entry name" value="SNc"/>
    <property type="match status" value="1"/>
</dbReference>
<sequence length="169" mass="18385">MKPDRKSLAAAILAAGIALAAGGLTPDAAPAARAETVSGTASVIDGDTIEIHGARIRLHAIDAIEKDQRCRRPDGSAWRCGRDAAFALADRIGRAPVTCDIRDIDRYGRLVGICFGNGEDLNAWMVRNGWALAYRRYGTDYVGEEAEASAARRGIWAAEFMAPWDWRRR</sequence>
<dbReference type="EMBL" id="JAPDOG010000027">
    <property type="protein sequence ID" value="MCW3783916.1"/>
    <property type="molecule type" value="Genomic_DNA"/>
</dbReference>
<dbReference type="PROSITE" id="PS51318">
    <property type="entry name" value="TAT"/>
    <property type="match status" value="1"/>
</dbReference>
<keyword evidence="1" id="KW-0732">Signal</keyword>
<feature type="signal peptide" evidence="1">
    <location>
        <begin position="1"/>
        <end position="20"/>
    </location>
</feature>
<gene>
    <name evidence="3" type="ORF">OM960_20490</name>
</gene>
<comment type="caution">
    <text evidence="3">The sequence shown here is derived from an EMBL/GenBank/DDBJ whole genome shotgun (WGS) entry which is preliminary data.</text>
</comment>
<dbReference type="RefSeq" id="WP_264773295.1">
    <property type="nucleotide sequence ID" value="NZ_JAPDOG010000027.1"/>
</dbReference>
<dbReference type="SUPFAM" id="SSF50199">
    <property type="entry name" value="Staphylococcal nuclease"/>
    <property type="match status" value="1"/>
</dbReference>
<reference evidence="3 4" key="1">
    <citation type="submission" date="2022-10" db="EMBL/GenBank/DDBJ databases">
        <title>Defluviimonas sp. CAU 1641 isolated from mud.</title>
        <authorList>
            <person name="Kim W."/>
        </authorList>
    </citation>
    <scope>NUCLEOTIDE SEQUENCE [LARGE SCALE GENOMIC DNA]</scope>
    <source>
        <strain evidence="3 4">CAU 1641</strain>
    </source>
</reference>
<feature type="domain" description="TNase-like" evidence="2">
    <location>
        <begin position="34"/>
        <end position="158"/>
    </location>
</feature>
<name>A0ABT3J894_9RHOB</name>
<dbReference type="Proteomes" id="UP001207582">
    <property type="component" value="Unassembled WGS sequence"/>
</dbReference>
<dbReference type="PANTHER" id="PTHR12302:SF26">
    <property type="entry name" value="BLR1266 PROTEIN"/>
    <property type="match status" value="1"/>
</dbReference>
<dbReference type="PROSITE" id="PS50830">
    <property type="entry name" value="TNASE_3"/>
    <property type="match status" value="1"/>
</dbReference>
<evidence type="ECO:0000313" key="4">
    <source>
        <dbReference type="Proteomes" id="UP001207582"/>
    </source>
</evidence>
<evidence type="ECO:0000259" key="2">
    <source>
        <dbReference type="PROSITE" id="PS50830"/>
    </source>
</evidence>
<dbReference type="PANTHER" id="PTHR12302">
    <property type="entry name" value="EBNA2 BINDING PROTEIN P100"/>
    <property type="match status" value="1"/>
</dbReference>
<dbReference type="InterPro" id="IPR016071">
    <property type="entry name" value="Staphylococal_nuclease_OB-fold"/>
</dbReference>
<evidence type="ECO:0000313" key="3">
    <source>
        <dbReference type="EMBL" id="MCW3783916.1"/>
    </source>
</evidence>
<dbReference type="Gene3D" id="2.40.50.90">
    <property type="match status" value="1"/>
</dbReference>
<evidence type="ECO:0000256" key="1">
    <source>
        <dbReference type="SAM" id="SignalP"/>
    </source>
</evidence>
<dbReference type="InterPro" id="IPR006311">
    <property type="entry name" value="TAT_signal"/>
</dbReference>
<proteinExistence type="predicted"/>
<keyword evidence="4" id="KW-1185">Reference proteome</keyword>